<dbReference type="GO" id="GO:0003677">
    <property type="term" value="F:DNA binding"/>
    <property type="evidence" value="ECO:0007669"/>
    <property type="project" value="UniProtKB-UniRule"/>
</dbReference>
<evidence type="ECO:0000256" key="3">
    <source>
        <dbReference type="ARBA" id="ARBA00022845"/>
    </source>
</evidence>
<feature type="region of interest" description="Disordered" evidence="11">
    <location>
        <begin position="58"/>
        <end position="78"/>
    </location>
</feature>
<evidence type="ECO:0000256" key="10">
    <source>
        <dbReference type="RuleBase" id="RU003941"/>
    </source>
</evidence>
<evidence type="ECO:0000256" key="7">
    <source>
        <dbReference type="ARBA" id="ARBA00023172"/>
    </source>
</evidence>
<comment type="function">
    <text evidence="8 10">This protein is one of the two subunits of integration host factor, a specific DNA-binding protein that functions in genetic recombination as well as in transcriptional and translational control.</text>
</comment>
<evidence type="ECO:0000256" key="4">
    <source>
        <dbReference type="ARBA" id="ARBA00023015"/>
    </source>
</evidence>
<dbReference type="GO" id="GO:0005694">
    <property type="term" value="C:chromosome"/>
    <property type="evidence" value="ECO:0007669"/>
    <property type="project" value="InterPro"/>
</dbReference>
<keyword evidence="5 8" id="KW-0238">DNA-binding</keyword>
<evidence type="ECO:0000256" key="9">
    <source>
        <dbReference type="RuleBase" id="RU003939"/>
    </source>
</evidence>
<dbReference type="GO" id="GO:0006417">
    <property type="term" value="P:regulation of translation"/>
    <property type="evidence" value="ECO:0007669"/>
    <property type="project" value="UniProtKB-UniRule"/>
</dbReference>
<dbReference type="CDD" id="cd13836">
    <property type="entry name" value="IHF_B"/>
    <property type="match status" value="1"/>
</dbReference>
<dbReference type="Proteomes" id="UP000199603">
    <property type="component" value="Unassembled WGS sequence"/>
</dbReference>
<reference evidence="12 13" key="1">
    <citation type="submission" date="2016-10" db="EMBL/GenBank/DDBJ databases">
        <authorList>
            <person name="de Groot N.N."/>
        </authorList>
    </citation>
    <scope>NUCLEOTIDE SEQUENCE [LARGE SCALE GENOMIC DNA]</scope>
    <source>
        <strain evidence="12 13">DSM 16957</strain>
    </source>
</reference>
<dbReference type="SUPFAM" id="SSF47729">
    <property type="entry name" value="IHF-like DNA-binding proteins"/>
    <property type="match status" value="1"/>
</dbReference>
<evidence type="ECO:0000313" key="12">
    <source>
        <dbReference type="EMBL" id="SDD45413.1"/>
    </source>
</evidence>
<dbReference type="Pfam" id="PF00216">
    <property type="entry name" value="Bac_DNA_binding"/>
    <property type="match status" value="1"/>
</dbReference>
<dbReference type="STRING" id="265719.SAMN04488509_102516"/>
<comment type="similarity">
    <text evidence="1 8 9">Belongs to the bacterial histone-like protein family.</text>
</comment>
<comment type="subunit">
    <text evidence="8 10">Heterodimer of an alpha and a beta chain.</text>
</comment>
<dbReference type="GO" id="GO:0030527">
    <property type="term" value="F:structural constituent of chromatin"/>
    <property type="evidence" value="ECO:0007669"/>
    <property type="project" value="InterPro"/>
</dbReference>
<evidence type="ECO:0000256" key="1">
    <source>
        <dbReference type="ARBA" id="ARBA00010529"/>
    </source>
</evidence>
<dbReference type="NCBIfam" id="TIGR00988">
    <property type="entry name" value="hip"/>
    <property type="match status" value="1"/>
</dbReference>
<organism evidence="12 13">
    <name type="scientific">Aquimonas voraii</name>
    <dbReference type="NCBI Taxonomy" id="265719"/>
    <lineage>
        <taxon>Bacteria</taxon>
        <taxon>Pseudomonadati</taxon>
        <taxon>Pseudomonadota</taxon>
        <taxon>Gammaproteobacteria</taxon>
        <taxon>Lysobacterales</taxon>
        <taxon>Lysobacteraceae</taxon>
        <taxon>Aquimonas</taxon>
    </lineage>
</organism>
<evidence type="ECO:0000256" key="6">
    <source>
        <dbReference type="ARBA" id="ARBA00023163"/>
    </source>
</evidence>
<evidence type="ECO:0000256" key="5">
    <source>
        <dbReference type="ARBA" id="ARBA00023125"/>
    </source>
</evidence>
<dbReference type="PROSITE" id="PS00045">
    <property type="entry name" value="HISTONE_LIKE"/>
    <property type="match status" value="1"/>
</dbReference>
<dbReference type="InterPro" id="IPR010992">
    <property type="entry name" value="IHF-like_DNA-bd_dom_sf"/>
</dbReference>
<dbReference type="InterPro" id="IPR020816">
    <property type="entry name" value="Histone-like_DNA-bd_CS"/>
</dbReference>
<keyword evidence="7 8" id="KW-0233">DNA recombination</keyword>
<evidence type="ECO:0000256" key="2">
    <source>
        <dbReference type="ARBA" id="ARBA00018700"/>
    </source>
</evidence>
<dbReference type="InterPro" id="IPR000119">
    <property type="entry name" value="Hist_DNA-bd"/>
</dbReference>
<dbReference type="RefSeq" id="WP_091240607.1">
    <property type="nucleotide sequence ID" value="NZ_FNAG01000002.1"/>
</dbReference>
<dbReference type="GO" id="GO:0006310">
    <property type="term" value="P:DNA recombination"/>
    <property type="evidence" value="ECO:0007669"/>
    <property type="project" value="UniProtKB-UniRule"/>
</dbReference>
<dbReference type="OrthoDB" id="9804203at2"/>
<name>A0A1G6UVX7_9GAMM</name>
<dbReference type="Gene3D" id="4.10.520.10">
    <property type="entry name" value="IHF-like DNA-binding proteins"/>
    <property type="match status" value="1"/>
</dbReference>
<evidence type="ECO:0000313" key="13">
    <source>
        <dbReference type="Proteomes" id="UP000199603"/>
    </source>
</evidence>
<dbReference type="AlphaFoldDB" id="A0A1G6UVX7"/>
<keyword evidence="13" id="KW-1185">Reference proteome</keyword>
<proteinExistence type="inferred from homology"/>
<dbReference type="HAMAP" id="MF_00381">
    <property type="entry name" value="IHF_beta"/>
    <property type="match status" value="1"/>
</dbReference>
<sequence length="97" mass="10741">MTKSELIEALARKQSHLKADDVDLAVKTLLEQMSTALATGERIEIRGFGSFSLHFRPPRVGRNPKTGDSVSLPGKYVPHFKPGKELRERVNDGNANL</sequence>
<dbReference type="NCBIfam" id="NF001222">
    <property type="entry name" value="PRK00199.1"/>
    <property type="match status" value="1"/>
</dbReference>
<evidence type="ECO:0000256" key="11">
    <source>
        <dbReference type="SAM" id="MobiDB-lite"/>
    </source>
</evidence>
<dbReference type="FunFam" id="4.10.520.10:FF:000003">
    <property type="entry name" value="Integration host factor subunit beta"/>
    <property type="match status" value="1"/>
</dbReference>
<dbReference type="PANTHER" id="PTHR33175">
    <property type="entry name" value="DNA-BINDING PROTEIN HU"/>
    <property type="match status" value="1"/>
</dbReference>
<dbReference type="SMART" id="SM00411">
    <property type="entry name" value="BHL"/>
    <property type="match status" value="1"/>
</dbReference>
<accession>A0A1G6UVX7</accession>
<dbReference type="PANTHER" id="PTHR33175:SF5">
    <property type="entry name" value="INTEGRATION HOST FACTOR SUBUNIT BETA"/>
    <property type="match status" value="1"/>
</dbReference>
<evidence type="ECO:0000256" key="8">
    <source>
        <dbReference type="HAMAP-Rule" id="MF_00381"/>
    </source>
</evidence>
<protein>
    <recommendedName>
        <fullName evidence="2 8">Integration host factor subunit beta</fullName>
        <shortName evidence="8">IHF-beta</shortName>
    </recommendedName>
</protein>
<keyword evidence="3 8" id="KW-0810">Translation regulation</keyword>
<gene>
    <name evidence="8" type="primary">ihfB</name>
    <name evidence="8" type="synonym">himD</name>
    <name evidence="12" type="ORF">SAMN04488509_102516</name>
</gene>
<dbReference type="GO" id="GO:0006355">
    <property type="term" value="P:regulation of DNA-templated transcription"/>
    <property type="evidence" value="ECO:0007669"/>
    <property type="project" value="UniProtKB-UniRule"/>
</dbReference>
<keyword evidence="6 8" id="KW-0804">Transcription</keyword>
<dbReference type="PRINTS" id="PR01727">
    <property type="entry name" value="DNABINDINGHU"/>
</dbReference>
<dbReference type="GO" id="GO:0005829">
    <property type="term" value="C:cytosol"/>
    <property type="evidence" value="ECO:0007669"/>
    <property type="project" value="TreeGrafter"/>
</dbReference>
<dbReference type="EMBL" id="FNAG01000002">
    <property type="protein sequence ID" value="SDD45413.1"/>
    <property type="molecule type" value="Genomic_DNA"/>
</dbReference>
<dbReference type="InterPro" id="IPR005685">
    <property type="entry name" value="IHF_beta"/>
</dbReference>
<keyword evidence="4 8" id="KW-0805">Transcription regulation</keyword>